<organism evidence="2 3">
    <name type="scientific">Hwangdonia seohaensis</name>
    <dbReference type="NCBI Taxonomy" id="1240727"/>
    <lineage>
        <taxon>Bacteria</taxon>
        <taxon>Pseudomonadati</taxon>
        <taxon>Bacteroidota</taxon>
        <taxon>Flavobacteriia</taxon>
        <taxon>Flavobacteriales</taxon>
        <taxon>Flavobacteriaceae</taxon>
        <taxon>Hwangdonia</taxon>
    </lineage>
</organism>
<evidence type="ECO:0000313" key="2">
    <source>
        <dbReference type="EMBL" id="MFD1163835.1"/>
    </source>
</evidence>
<sequence>MEKLFENLFIYEIVLLFLGVFLFMILCGSLVYSIAKKQDIKKFLYFFIIPIIMIAYPSIQEIQIEKDKLAIVKYQDKVKNDPDDEDAKEKLAKVTDKLEKRASTPADLAVISKSYLLLEKPEKAISFADKAISADTKTLDIKPPADKTPQTDLDRNYAVENRVEELKGIKELADIQKDIKSDSTVLKDSLLLKARIQNVKTTNPKIQQYFNKKYVQRKLSTINKN</sequence>
<keyword evidence="1" id="KW-0472">Membrane</keyword>
<dbReference type="Proteomes" id="UP001597163">
    <property type="component" value="Unassembled WGS sequence"/>
</dbReference>
<keyword evidence="1" id="KW-1133">Transmembrane helix</keyword>
<reference evidence="3" key="1">
    <citation type="journal article" date="2019" name="Int. J. Syst. Evol. Microbiol.">
        <title>The Global Catalogue of Microorganisms (GCM) 10K type strain sequencing project: providing services to taxonomists for standard genome sequencing and annotation.</title>
        <authorList>
            <consortium name="The Broad Institute Genomics Platform"/>
            <consortium name="The Broad Institute Genome Sequencing Center for Infectious Disease"/>
            <person name="Wu L."/>
            <person name="Ma J."/>
        </authorList>
    </citation>
    <scope>NUCLEOTIDE SEQUENCE [LARGE SCALE GENOMIC DNA]</scope>
    <source>
        <strain evidence="3">CCUG 63246</strain>
    </source>
</reference>
<dbReference type="EMBL" id="JBHTLJ010000005">
    <property type="protein sequence ID" value="MFD1163835.1"/>
    <property type="molecule type" value="Genomic_DNA"/>
</dbReference>
<evidence type="ECO:0000313" key="3">
    <source>
        <dbReference type="Proteomes" id="UP001597163"/>
    </source>
</evidence>
<gene>
    <name evidence="2" type="ORF">ACFQ2E_15500</name>
</gene>
<accession>A0ABW3RFD0</accession>
<dbReference type="RefSeq" id="WP_311942467.1">
    <property type="nucleotide sequence ID" value="NZ_JAVSCK010000005.1"/>
</dbReference>
<keyword evidence="1" id="KW-0812">Transmembrane</keyword>
<proteinExistence type="predicted"/>
<feature type="transmembrane region" description="Helical" evidence="1">
    <location>
        <begin position="13"/>
        <end position="35"/>
    </location>
</feature>
<protein>
    <submittedName>
        <fullName evidence="2">Uncharacterized protein</fullName>
    </submittedName>
</protein>
<comment type="caution">
    <text evidence="2">The sequence shown here is derived from an EMBL/GenBank/DDBJ whole genome shotgun (WGS) entry which is preliminary data.</text>
</comment>
<keyword evidence="3" id="KW-1185">Reference proteome</keyword>
<feature type="transmembrane region" description="Helical" evidence="1">
    <location>
        <begin position="42"/>
        <end position="59"/>
    </location>
</feature>
<name>A0ABW3RFD0_9FLAO</name>
<evidence type="ECO:0000256" key="1">
    <source>
        <dbReference type="SAM" id="Phobius"/>
    </source>
</evidence>